<organism evidence="2 3">
    <name type="scientific">Parasedimentitalea marina</name>
    <dbReference type="NCBI Taxonomy" id="2483033"/>
    <lineage>
        <taxon>Bacteria</taxon>
        <taxon>Pseudomonadati</taxon>
        <taxon>Pseudomonadota</taxon>
        <taxon>Alphaproteobacteria</taxon>
        <taxon>Rhodobacterales</taxon>
        <taxon>Paracoccaceae</taxon>
        <taxon>Parasedimentitalea</taxon>
    </lineage>
</organism>
<evidence type="ECO:0000313" key="3">
    <source>
        <dbReference type="Proteomes" id="UP000283063"/>
    </source>
</evidence>
<sequence length="181" mass="19877">MKLISKFLAGAALLALSSCGTSQQAFGTKPLTLEETEKAVNLFSDFCLGTLPNDFRGARHQAARHNLGLTHSEGKRLFYAKGDKFMVAAIANEGGRDICVVGFAGSTDINSVSQMFLQQAQAKTGGKPREKFPSSHFEFAYHLNNGSFFTHDVKLRKGVTRHIFSVSLPEPRSEIANYIYK</sequence>
<dbReference type="PROSITE" id="PS51257">
    <property type="entry name" value="PROKAR_LIPOPROTEIN"/>
    <property type="match status" value="1"/>
</dbReference>
<gene>
    <name evidence="2" type="ORF">EBB79_17025</name>
</gene>
<keyword evidence="3" id="KW-1185">Reference proteome</keyword>
<accession>A0A3T0N5W0</accession>
<evidence type="ECO:0000256" key="1">
    <source>
        <dbReference type="SAM" id="SignalP"/>
    </source>
</evidence>
<dbReference type="AlphaFoldDB" id="A0A3T0N5W0"/>
<protein>
    <recommendedName>
        <fullName evidence="4">Lipoprotein</fullName>
    </recommendedName>
</protein>
<dbReference type="Proteomes" id="UP000283063">
    <property type="component" value="Chromosome"/>
</dbReference>
<dbReference type="OrthoDB" id="9859321at2"/>
<feature type="signal peptide" evidence="1">
    <location>
        <begin position="1"/>
        <end position="25"/>
    </location>
</feature>
<keyword evidence="1" id="KW-0732">Signal</keyword>
<dbReference type="RefSeq" id="WP_127749964.1">
    <property type="nucleotide sequence ID" value="NZ_CP033219.1"/>
</dbReference>
<dbReference type="EMBL" id="CP033219">
    <property type="protein sequence ID" value="AZV79408.1"/>
    <property type="molecule type" value="Genomic_DNA"/>
</dbReference>
<evidence type="ECO:0000313" key="2">
    <source>
        <dbReference type="EMBL" id="AZV79408.1"/>
    </source>
</evidence>
<dbReference type="KEGG" id="sedi:EBB79_17025"/>
<reference evidence="2 3" key="1">
    <citation type="submission" date="2018-10" db="EMBL/GenBank/DDBJ databases">
        <title>Parasedimentitalea marina sp. nov., a psychrophilic bacterium isolated from deep seawater of the New Britain Trench.</title>
        <authorList>
            <person name="Cao J."/>
        </authorList>
    </citation>
    <scope>NUCLEOTIDE SEQUENCE [LARGE SCALE GENOMIC DNA]</scope>
    <source>
        <strain evidence="2 3">W43</strain>
    </source>
</reference>
<evidence type="ECO:0008006" key="4">
    <source>
        <dbReference type="Google" id="ProtNLM"/>
    </source>
</evidence>
<feature type="chain" id="PRO_5019019177" description="Lipoprotein" evidence="1">
    <location>
        <begin position="26"/>
        <end position="181"/>
    </location>
</feature>
<name>A0A3T0N5W0_9RHOB</name>
<proteinExistence type="predicted"/>